<evidence type="ECO:0000256" key="12">
    <source>
        <dbReference type="ARBA" id="ARBA00023268"/>
    </source>
</evidence>
<evidence type="ECO:0000256" key="1">
    <source>
        <dbReference type="ARBA" id="ARBA00004496"/>
    </source>
</evidence>
<keyword evidence="13 18" id="KW-0012">Acyltransferase</keyword>
<dbReference type="GO" id="GO:0006048">
    <property type="term" value="P:UDP-N-acetylglucosamine biosynthetic process"/>
    <property type="evidence" value="ECO:0007669"/>
    <property type="project" value="UniProtKB-UniPathway"/>
</dbReference>
<evidence type="ECO:0000256" key="11">
    <source>
        <dbReference type="ARBA" id="ARBA00022984"/>
    </source>
</evidence>
<evidence type="ECO:0000256" key="17">
    <source>
        <dbReference type="ARBA" id="ARBA00049628"/>
    </source>
</evidence>
<comment type="pathway">
    <text evidence="18">Nucleotide-sugar biosynthesis; UDP-N-acetyl-alpha-D-glucosamine biosynthesis; UDP-N-acetyl-alpha-D-glucosamine from N-acetyl-alpha-D-glucosamine 1-phosphate: step 1/1.</text>
</comment>
<evidence type="ECO:0000256" key="15">
    <source>
        <dbReference type="ARBA" id="ARBA00048247"/>
    </source>
</evidence>
<dbReference type="GO" id="GO:0009252">
    <property type="term" value="P:peptidoglycan biosynthetic process"/>
    <property type="evidence" value="ECO:0007669"/>
    <property type="project" value="UniProtKB-UniRule"/>
</dbReference>
<dbReference type="CDD" id="cd02540">
    <property type="entry name" value="GT2_GlmU_N_bac"/>
    <property type="match status" value="1"/>
</dbReference>
<keyword evidence="21" id="KW-1185">Reference proteome</keyword>
<feature type="region of interest" description="Pyrophosphorylase" evidence="18">
    <location>
        <begin position="1"/>
        <end position="249"/>
    </location>
</feature>
<keyword evidence="7 18" id="KW-0479">Metal-binding</keyword>
<evidence type="ECO:0000256" key="18">
    <source>
        <dbReference type="HAMAP-Rule" id="MF_01631"/>
    </source>
</evidence>
<sequence>MNSTMKTYATVVLAAGKGTRMRSAIPKVLHPLAGLPMLGHVLNAVETIPLTSAFAPLAATITAHRPIVVVGCEAAQVQAAFGERCYYALQAEQLGTGHAVLAAREAVEALTPPPETVLVCYGDTPLISAEMLARVLVQHLESQATITFLTAITEQPSDFGRVIRDSSGAVVEIIEVKRATEEQKRIKEVNSGVYCFERRWLWETLPSLARNPFSGEYYLTDLVAIARSQGRTVATVTGALEETVGVNDRVQLAAAEQILRRRILERHMYAGVTIVDPAATYIDAEVSIGPDTVILPGTMITGRTQIGSGCRIGPGTTIESSIIGNRCIIRNSALEEAILEDDVRIGPFSHCRPGAHLARGVRMGNFGEVKNSYIGAETDMHHFSYIGDATVGAHVNIGAGTVTSNYNGITRQKYRTVIEDGAFIGCDTIIVPPVTIGEGAMTGANAVVNRDVPPHALVVGVPARLLRMLDPAAAAEQASSEAEGGKKE</sequence>
<feature type="binding site" evidence="18">
    <location>
        <position position="175"/>
    </location>
    <ligand>
        <name>UDP-N-acetyl-alpha-D-glucosamine</name>
        <dbReference type="ChEBI" id="CHEBI:57705"/>
    </ligand>
</feature>
<keyword evidence="9 18" id="KW-0460">Magnesium</keyword>
<keyword evidence="11 18" id="KW-0573">Peptidoglycan synthesis</keyword>
<dbReference type="HAMAP" id="MF_01631">
    <property type="entry name" value="GlmU"/>
    <property type="match status" value="1"/>
</dbReference>
<comment type="similarity">
    <text evidence="2 18">In the C-terminal section; belongs to the transferase hexapeptide repeat family.</text>
</comment>
<dbReference type="GO" id="GO:0005737">
    <property type="term" value="C:cytoplasm"/>
    <property type="evidence" value="ECO:0007669"/>
    <property type="project" value="UniProtKB-SubCell"/>
</dbReference>
<dbReference type="RefSeq" id="WP_228026357.1">
    <property type="nucleotide sequence ID" value="NZ_BKZV01000002.1"/>
</dbReference>
<feature type="binding site" evidence="18">
    <location>
        <position position="90"/>
    </location>
    <ligand>
        <name>UDP-N-acetyl-alpha-D-glucosamine</name>
        <dbReference type="ChEBI" id="CHEBI:57705"/>
    </ligand>
</feature>
<name>A0A5J4K8L4_9CHLR</name>
<dbReference type="Gene3D" id="2.160.10.10">
    <property type="entry name" value="Hexapeptide repeat proteins"/>
    <property type="match status" value="1"/>
</dbReference>
<dbReference type="Pfam" id="PF12804">
    <property type="entry name" value="NTP_transf_3"/>
    <property type="match status" value="1"/>
</dbReference>
<feature type="binding site" evidence="18">
    <location>
        <position position="444"/>
    </location>
    <ligand>
        <name>acetyl-CoA</name>
        <dbReference type="ChEBI" id="CHEBI:57288"/>
    </ligand>
</feature>
<feature type="binding site" evidence="18">
    <location>
        <begin position="13"/>
        <end position="16"/>
    </location>
    <ligand>
        <name>UDP-N-acetyl-alpha-D-glucosamine</name>
        <dbReference type="ChEBI" id="CHEBI:57705"/>
    </ligand>
</feature>
<reference evidence="20 21" key="1">
    <citation type="journal article" date="2019" name="Int. J. Syst. Evol. Microbiol.">
        <title>Thermogemmatispora aurantia sp. nov. and Thermogemmatispora argillosa sp. nov., within the class Ktedonobacteria, and emended description of the genus Thermogemmatispora.</title>
        <authorList>
            <person name="Zheng Y."/>
            <person name="Wang C.M."/>
            <person name="Sakai Y."/>
            <person name="Abe K."/>
            <person name="Yokota A."/>
            <person name="Yabe S."/>
        </authorList>
    </citation>
    <scope>NUCLEOTIDE SEQUENCE [LARGE SCALE GENOMIC DNA]</scope>
    <source>
        <strain evidence="20 21">A1-2</strain>
    </source>
</reference>
<feature type="binding site" evidence="18">
    <location>
        <position position="190"/>
    </location>
    <ligand>
        <name>UDP-N-acetyl-alpha-D-glucosamine</name>
        <dbReference type="ChEBI" id="CHEBI:57705"/>
    </ligand>
</feature>
<dbReference type="GO" id="GO:0071555">
    <property type="term" value="P:cell wall organization"/>
    <property type="evidence" value="ECO:0007669"/>
    <property type="project" value="UniProtKB-KW"/>
</dbReference>
<evidence type="ECO:0000313" key="20">
    <source>
        <dbReference type="EMBL" id="GER83040.1"/>
    </source>
</evidence>
<dbReference type="NCBIfam" id="TIGR01173">
    <property type="entry name" value="glmU"/>
    <property type="match status" value="1"/>
</dbReference>
<feature type="binding site" evidence="18">
    <location>
        <position position="247"/>
    </location>
    <ligand>
        <name>Mg(2+)</name>
        <dbReference type="ChEBI" id="CHEBI:18420"/>
    </ligand>
</feature>
<dbReference type="PANTHER" id="PTHR43584">
    <property type="entry name" value="NUCLEOTIDYL TRANSFERASE"/>
    <property type="match status" value="1"/>
</dbReference>
<keyword evidence="4 18" id="KW-0963">Cytoplasm</keyword>
<evidence type="ECO:0000313" key="21">
    <source>
        <dbReference type="Proteomes" id="UP000334820"/>
    </source>
</evidence>
<comment type="catalytic activity">
    <reaction evidence="15 18">
        <text>alpha-D-glucosamine 1-phosphate + acetyl-CoA = N-acetyl-alpha-D-glucosamine 1-phosphate + CoA + H(+)</text>
        <dbReference type="Rhea" id="RHEA:13725"/>
        <dbReference type="ChEBI" id="CHEBI:15378"/>
        <dbReference type="ChEBI" id="CHEBI:57287"/>
        <dbReference type="ChEBI" id="CHEBI:57288"/>
        <dbReference type="ChEBI" id="CHEBI:57776"/>
        <dbReference type="ChEBI" id="CHEBI:58516"/>
        <dbReference type="EC" id="2.3.1.157"/>
    </reaction>
</comment>
<keyword evidence="6 18" id="KW-0548">Nucleotidyltransferase</keyword>
<feature type="binding site" evidence="18">
    <location>
        <position position="160"/>
    </location>
    <ligand>
        <name>UDP-N-acetyl-alpha-D-glucosamine</name>
        <dbReference type="ChEBI" id="CHEBI:57705"/>
    </ligand>
</feature>
<dbReference type="GO" id="GO:0003977">
    <property type="term" value="F:UDP-N-acetylglucosamine diphosphorylase activity"/>
    <property type="evidence" value="ECO:0007669"/>
    <property type="project" value="UniProtKB-UniRule"/>
</dbReference>
<keyword evidence="8 18" id="KW-0677">Repeat</keyword>
<evidence type="ECO:0000256" key="7">
    <source>
        <dbReference type="ARBA" id="ARBA00022723"/>
    </source>
</evidence>
<comment type="subunit">
    <text evidence="18">Homotrimer.</text>
</comment>
<comment type="pathway">
    <text evidence="18">Bacterial outer membrane biogenesis; LPS lipid A biosynthesis.</text>
</comment>
<dbReference type="SUPFAM" id="SSF51161">
    <property type="entry name" value="Trimeric LpxA-like enzymes"/>
    <property type="match status" value="1"/>
</dbReference>
<feature type="domain" description="MobA-like NTP transferase" evidence="19">
    <location>
        <begin position="11"/>
        <end position="150"/>
    </location>
</feature>
<evidence type="ECO:0000256" key="8">
    <source>
        <dbReference type="ARBA" id="ARBA00022737"/>
    </source>
</evidence>
<keyword evidence="10 18" id="KW-0133">Cell shape</keyword>
<comment type="catalytic activity">
    <reaction evidence="16 18">
        <text>N-acetyl-alpha-D-glucosamine 1-phosphate + UTP + H(+) = UDP-N-acetyl-alpha-D-glucosamine + diphosphate</text>
        <dbReference type="Rhea" id="RHEA:13509"/>
        <dbReference type="ChEBI" id="CHEBI:15378"/>
        <dbReference type="ChEBI" id="CHEBI:33019"/>
        <dbReference type="ChEBI" id="CHEBI:46398"/>
        <dbReference type="ChEBI" id="CHEBI:57705"/>
        <dbReference type="ChEBI" id="CHEBI:57776"/>
        <dbReference type="EC" id="2.7.7.23"/>
    </reaction>
</comment>
<evidence type="ECO:0000256" key="4">
    <source>
        <dbReference type="ARBA" id="ARBA00022490"/>
    </source>
</evidence>
<dbReference type="InterPro" id="IPR001451">
    <property type="entry name" value="Hexapep"/>
</dbReference>
<dbReference type="AlphaFoldDB" id="A0A5J4K8L4"/>
<organism evidence="20 21">
    <name type="scientific">Thermogemmatispora aurantia</name>
    <dbReference type="NCBI Taxonomy" id="2045279"/>
    <lineage>
        <taxon>Bacteria</taxon>
        <taxon>Bacillati</taxon>
        <taxon>Chloroflexota</taxon>
        <taxon>Ktedonobacteria</taxon>
        <taxon>Thermogemmatisporales</taxon>
        <taxon>Thermogemmatisporaceae</taxon>
        <taxon>Thermogemmatispora</taxon>
    </lineage>
</organism>
<feature type="region of interest" description="Linker" evidence="18">
    <location>
        <begin position="250"/>
        <end position="270"/>
    </location>
</feature>
<evidence type="ECO:0000259" key="19">
    <source>
        <dbReference type="Pfam" id="PF12804"/>
    </source>
</evidence>
<dbReference type="GO" id="GO:0000287">
    <property type="term" value="F:magnesium ion binding"/>
    <property type="evidence" value="ECO:0007669"/>
    <property type="project" value="UniProtKB-UniRule"/>
</dbReference>
<feature type="binding site" evidence="18">
    <location>
        <position position="247"/>
    </location>
    <ligand>
        <name>UDP-N-acetyl-alpha-D-glucosamine</name>
        <dbReference type="ChEBI" id="CHEBI:57705"/>
    </ligand>
</feature>
<evidence type="ECO:0000256" key="16">
    <source>
        <dbReference type="ARBA" id="ARBA00048493"/>
    </source>
</evidence>
<comment type="pathway">
    <text evidence="18">Nucleotide-sugar biosynthesis; UDP-N-acetyl-alpha-D-glucosamine biosynthesis; N-acetyl-alpha-D-glucosamine 1-phosphate from alpha-D-glucosamine 6-phosphate (route II): step 2/2.</text>
</comment>
<feature type="binding site" evidence="18">
    <location>
        <begin position="95"/>
        <end position="96"/>
    </location>
    <ligand>
        <name>UDP-N-acetyl-alpha-D-glucosamine</name>
        <dbReference type="ChEBI" id="CHEBI:57705"/>
    </ligand>
</feature>
<comment type="function">
    <text evidence="17 18">Catalyzes the last two sequential reactions in the de novo biosynthetic pathway for UDP-N-acetylglucosamine (UDP-GlcNAc). The C-terminal domain catalyzes the transfer of acetyl group from acetyl coenzyme A to glucosamine-1-phosphate (GlcN-1-P) to produce N-acetylglucosamine-1-phosphate (GlcNAc-1-P), which is converted into UDP-GlcNAc by the transfer of uridine 5-monophosphate (from uridine 5-triphosphate), a reaction catalyzed by the N-terminal domain.</text>
</comment>
<evidence type="ECO:0000256" key="13">
    <source>
        <dbReference type="ARBA" id="ARBA00023315"/>
    </source>
</evidence>
<dbReference type="InterPro" id="IPR011004">
    <property type="entry name" value="Trimer_LpxA-like_sf"/>
</dbReference>
<dbReference type="InterPro" id="IPR029044">
    <property type="entry name" value="Nucleotide-diphossugar_trans"/>
</dbReference>
<feature type="binding site" evidence="18">
    <location>
        <position position="399"/>
    </location>
    <ligand>
        <name>acetyl-CoA</name>
        <dbReference type="ChEBI" id="CHEBI:57288"/>
    </ligand>
</feature>
<dbReference type="EMBL" id="BKZV01000002">
    <property type="protein sequence ID" value="GER83040.1"/>
    <property type="molecule type" value="Genomic_DNA"/>
</dbReference>
<feature type="binding site" evidence="18">
    <location>
        <begin position="405"/>
        <end position="406"/>
    </location>
    <ligand>
        <name>acetyl-CoA</name>
        <dbReference type="ChEBI" id="CHEBI:57288"/>
    </ligand>
</feature>
<proteinExistence type="inferred from homology"/>
<dbReference type="CDD" id="cd03353">
    <property type="entry name" value="LbH_GlmU_C"/>
    <property type="match status" value="1"/>
</dbReference>
<evidence type="ECO:0000256" key="9">
    <source>
        <dbReference type="ARBA" id="ARBA00022842"/>
    </source>
</evidence>
<evidence type="ECO:0000256" key="6">
    <source>
        <dbReference type="ARBA" id="ARBA00022695"/>
    </source>
</evidence>
<evidence type="ECO:0000256" key="2">
    <source>
        <dbReference type="ARBA" id="ARBA00007707"/>
    </source>
</evidence>
<dbReference type="GO" id="GO:0008360">
    <property type="term" value="P:regulation of cell shape"/>
    <property type="evidence" value="ECO:0007669"/>
    <property type="project" value="UniProtKB-KW"/>
</dbReference>
<feature type="binding site" evidence="18">
    <location>
        <position position="27"/>
    </location>
    <ligand>
        <name>UDP-N-acetyl-alpha-D-glucosamine</name>
        <dbReference type="ChEBI" id="CHEBI:57705"/>
    </ligand>
</feature>
<dbReference type="GO" id="GO:0019134">
    <property type="term" value="F:glucosamine-1-phosphate N-acetyltransferase activity"/>
    <property type="evidence" value="ECO:0007669"/>
    <property type="project" value="UniProtKB-UniRule"/>
</dbReference>
<dbReference type="SUPFAM" id="SSF53448">
    <property type="entry name" value="Nucleotide-diphospho-sugar transferases"/>
    <property type="match status" value="1"/>
</dbReference>
<evidence type="ECO:0000256" key="3">
    <source>
        <dbReference type="ARBA" id="ARBA00007947"/>
    </source>
</evidence>
<comment type="caution">
    <text evidence="20">The sequence shown here is derived from an EMBL/GenBank/DDBJ whole genome shotgun (WGS) entry which is preliminary data.</text>
</comment>
<dbReference type="Gene3D" id="3.90.550.10">
    <property type="entry name" value="Spore Coat Polysaccharide Biosynthesis Protein SpsA, Chain A"/>
    <property type="match status" value="1"/>
</dbReference>
<feature type="region of interest" description="N-acetyltransferase" evidence="18">
    <location>
        <begin position="271"/>
        <end position="488"/>
    </location>
</feature>
<gene>
    <name evidence="18 20" type="primary">glmU</name>
    <name evidence="20" type="ORF">KTAU_16770</name>
</gene>
<accession>A0A5J4K8L4</accession>
<protein>
    <recommendedName>
        <fullName evidence="18">Bifunctional protein GlmU</fullName>
    </recommendedName>
    <domain>
        <recommendedName>
            <fullName evidence="18">UDP-N-acetylglucosamine pyrophosphorylase</fullName>
            <ecNumber evidence="18">2.7.7.23</ecNumber>
        </recommendedName>
        <alternativeName>
            <fullName evidence="18">N-acetylglucosamine-1-phosphate uridyltransferase</fullName>
        </alternativeName>
    </domain>
    <domain>
        <recommendedName>
            <fullName evidence="18">Glucosamine-1-phosphate N-acetyltransferase</fullName>
            <ecNumber evidence="18">2.3.1.157</ecNumber>
        </recommendedName>
    </domain>
</protein>
<dbReference type="Proteomes" id="UP000334820">
    <property type="component" value="Unassembled WGS sequence"/>
</dbReference>
<dbReference type="EC" id="2.3.1.157" evidence="18"/>
<evidence type="ECO:0000256" key="14">
    <source>
        <dbReference type="ARBA" id="ARBA00023316"/>
    </source>
</evidence>
<feature type="active site" description="Proton acceptor" evidence="18">
    <location>
        <position position="382"/>
    </location>
</feature>
<dbReference type="InterPro" id="IPR050065">
    <property type="entry name" value="GlmU-like"/>
</dbReference>
<feature type="binding site" evidence="18">
    <location>
        <position position="396"/>
    </location>
    <ligand>
        <name>UDP-N-acetyl-alpha-D-glucosamine</name>
        <dbReference type="ChEBI" id="CHEBI:57705"/>
    </ligand>
</feature>
<dbReference type="EC" id="2.7.7.23" evidence="18"/>
<keyword evidence="5 18" id="KW-0808">Transferase</keyword>
<feature type="binding site" evidence="18">
    <location>
        <begin position="121"/>
        <end position="123"/>
    </location>
    <ligand>
        <name>UDP-N-acetyl-alpha-D-glucosamine</name>
        <dbReference type="ChEBI" id="CHEBI:57705"/>
    </ligand>
</feature>
<comment type="similarity">
    <text evidence="3 18">In the N-terminal section; belongs to the N-acetylglucosamine-1-phosphate uridyltransferase family.</text>
</comment>
<dbReference type="GO" id="GO:0000902">
    <property type="term" value="P:cell morphogenesis"/>
    <property type="evidence" value="ECO:0007669"/>
    <property type="project" value="UniProtKB-UniRule"/>
</dbReference>
<dbReference type="UniPathway" id="UPA00973"/>
<evidence type="ECO:0000256" key="10">
    <source>
        <dbReference type="ARBA" id="ARBA00022960"/>
    </source>
</evidence>
<keyword evidence="14 18" id="KW-0961">Cell wall biogenesis/degradation</keyword>
<dbReference type="Pfam" id="PF00132">
    <property type="entry name" value="Hexapep"/>
    <property type="match status" value="2"/>
</dbReference>
<comment type="cofactor">
    <cofactor evidence="18">
        <name>Mg(2+)</name>
        <dbReference type="ChEBI" id="CHEBI:18420"/>
    </cofactor>
    <text evidence="18">Binds 1 Mg(2+) ion per subunit.</text>
</comment>
<feature type="binding site" evidence="18">
    <location>
        <position position="370"/>
    </location>
    <ligand>
        <name>UDP-N-acetyl-alpha-D-glucosamine</name>
        <dbReference type="ChEBI" id="CHEBI:57705"/>
    </ligand>
</feature>
<comment type="subcellular location">
    <subcellularLocation>
        <location evidence="1 18">Cytoplasm</location>
    </subcellularLocation>
</comment>
<comment type="caution">
    <text evidence="18">Lacks conserved residue(s) required for the propagation of feature annotation.</text>
</comment>
<dbReference type="InterPro" id="IPR025877">
    <property type="entry name" value="MobA-like_NTP_Trfase"/>
</dbReference>
<dbReference type="InterPro" id="IPR005882">
    <property type="entry name" value="Bifunctional_GlmU"/>
</dbReference>
<dbReference type="GO" id="GO:0009245">
    <property type="term" value="P:lipid A biosynthetic process"/>
    <property type="evidence" value="ECO:0007669"/>
    <property type="project" value="UniProtKB-UniRule"/>
</dbReference>
<dbReference type="UniPathway" id="UPA00113">
    <property type="reaction ID" value="UER00532"/>
</dbReference>
<keyword evidence="12 18" id="KW-0511">Multifunctional enzyme</keyword>
<dbReference type="InterPro" id="IPR038009">
    <property type="entry name" value="GlmU_C_LbH"/>
</dbReference>
<feature type="binding site" evidence="18">
    <location>
        <position position="385"/>
    </location>
    <ligand>
        <name>UDP-N-acetyl-alpha-D-glucosamine</name>
        <dbReference type="ChEBI" id="CHEBI:57705"/>
    </ligand>
</feature>
<feature type="binding site" evidence="18">
    <location>
        <position position="123"/>
    </location>
    <ligand>
        <name>Mg(2+)</name>
        <dbReference type="ChEBI" id="CHEBI:18420"/>
    </ligand>
</feature>
<feature type="binding site" evidence="18">
    <location>
        <position position="352"/>
    </location>
    <ligand>
        <name>UDP-N-acetyl-alpha-D-glucosamine</name>
        <dbReference type="ChEBI" id="CHEBI:57705"/>
    </ligand>
</feature>
<evidence type="ECO:0000256" key="5">
    <source>
        <dbReference type="ARBA" id="ARBA00022679"/>
    </source>
</evidence>
<dbReference type="GO" id="GO:0016020">
    <property type="term" value="C:membrane"/>
    <property type="evidence" value="ECO:0007669"/>
    <property type="project" value="GOC"/>
</dbReference>
<dbReference type="PANTHER" id="PTHR43584:SF3">
    <property type="entry name" value="BIFUNCTIONAL PROTEIN GLMU"/>
    <property type="match status" value="1"/>
</dbReference>